<accession>A0AA41X969</accession>
<reference evidence="2" key="1">
    <citation type="submission" date="2022-07" db="EMBL/GenBank/DDBJ databases">
        <authorList>
            <person name="Li W.-J."/>
            <person name="Deng Q.-Q."/>
        </authorList>
    </citation>
    <scope>NUCLEOTIDE SEQUENCE</scope>
    <source>
        <strain evidence="2">SYSU M60031</strain>
    </source>
</reference>
<keyword evidence="1" id="KW-0812">Transmembrane</keyword>
<sequence>MTIYSIIFGLLSFFASMLILYTFGLFLPIEWLHDDGGSASFWLPCTIGGLIGLLIIRKYKKRLG</sequence>
<proteinExistence type="predicted"/>
<gene>
    <name evidence="2" type="ORF">NK662_09060</name>
</gene>
<keyword evidence="3" id="KW-1185">Reference proteome</keyword>
<organism evidence="2 3">
    <name type="scientific">Ectobacillus ponti</name>
    <dbReference type="NCBI Taxonomy" id="2961894"/>
    <lineage>
        <taxon>Bacteria</taxon>
        <taxon>Bacillati</taxon>
        <taxon>Bacillota</taxon>
        <taxon>Bacilli</taxon>
        <taxon>Bacillales</taxon>
        <taxon>Bacillaceae</taxon>
        <taxon>Ectobacillus</taxon>
    </lineage>
</organism>
<feature type="transmembrane region" description="Helical" evidence="1">
    <location>
        <begin position="7"/>
        <end position="27"/>
    </location>
</feature>
<evidence type="ECO:0000313" key="2">
    <source>
        <dbReference type="EMBL" id="MCP8968685.1"/>
    </source>
</evidence>
<dbReference type="AlphaFoldDB" id="A0AA41X969"/>
<keyword evidence="1" id="KW-0472">Membrane</keyword>
<dbReference type="EMBL" id="JANCLT010000004">
    <property type="protein sequence ID" value="MCP8968685.1"/>
    <property type="molecule type" value="Genomic_DNA"/>
</dbReference>
<protein>
    <submittedName>
        <fullName evidence="2">Uncharacterized protein</fullName>
    </submittedName>
</protein>
<dbReference type="Proteomes" id="UP001156102">
    <property type="component" value="Unassembled WGS sequence"/>
</dbReference>
<dbReference type="RefSeq" id="WP_254758606.1">
    <property type="nucleotide sequence ID" value="NZ_JANCLT010000004.1"/>
</dbReference>
<evidence type="ECO:0000313" key="3">
    <source>
        <dbReference type="Proteomes" id="UP001156102"/>
    </source>
</evidence>
<keyword evidence="1" id="KW-1133">Transmembrane helix</keyword>
<evidence type="ECO:0000256" key="1">
    <source>
        <dbReference type="SAM" id="Phobius"/>
    </source>
</evidence>
<name>A0AA41X969_9BACI</name>
<comment type="caution">
    <text evidence="2">The sequence shown here is derived from an EMBL/GenBank/DDBJ whole genome shotgun (WGS) entry which is preliminary data.</text>
</comment>
<feature type="transmembrane region" description="Helical" evidence="1">
    <location>
        <begin position="39"/>
        <end position="56"/>
    </location>
</feature>